<dbReference type="Proteomes" id="UP000011083">
    <property type="component" value="Unassembled WGS sequence"/>
</dbReference>
<dbReference type="KEGG" id="acan:ACA1_000550"/>
<accession>L8GRC5</accession>
<evidence type="ECO:0000256" key="4">
    <source>
        <dbReference type="ARBA" id="ARBA00022917"/>
    </source>
</evidence>
<organism evidence="7 8">
    <name type="scientific">Acanthamoeba castellanii (strain ATCC 30010 / Neff)</name>
    <dbReference type="NCBI Taxonomy" id="1257118"/>
    <lineage>
        <taxon>Eukaryota</taxon>
        <taxon>Amoebozoa</taxon>
        <taxon>Discosea</taxon>
        <taxon>Longamoebia</taxon>
        <taxon>Centramoebida</taxon>
        <taxon>Acanthamoebidae</taxon>
        <taxon>Acanthamoeba</taxon>
    </lineage>
</organism>
<name>L8GRC5_ACACF</name>
<dbReference type="AlphaFoldDB" id="L8GRC5"/>
<dbReference type="GO" id="GO:0006417">
    <property type="term" value="P:regulation of translation"/>
    <property type="evidence" value="ECO:0007669"/>
    <property type="project" value="UniProtKB-KW"/>
</dbReference>
<keyword evidence="1 5" id="KW-0396">Initiation factor</keyword>
<evidence type="ECO:0000256" key="1">
    <source>
        <dbReference type="ARBA" id="ARBA00022540"/>
    </source>
</evidence>
<evidence type="ECO:0000256" key="2">
    <source>
        <dbReference type="ARBA" id="ARBA00022845"/>
    </source>
</evidence>
<dbReference type="GeneID" id="14916125"/>
<feature type="region of interest" description="Disordered" evidence="6">
    <location>
        <begin position="32"/>
        <end position="54"/>
    </location>
</feature>
<keyword evidence="3 5" id="KW-0694">RNA-binding</keyword>
<dbReference type="PANTHER" id="PTHR11960:SF66">
    <property type="entry name" value="EUKARYOTIC TRANSLATION INITIATION FACTOR 4E TYPE 3"/>
    <property type="match status" value="1"/>
</dbReference>
<dbReference type="OrthoDB" id="17977at2759"/>
<gene>
    <name evidence="7" type="ORF">ACA1_000550</name>
</gene>
<proteinExistence type="inferred from homology"/>
<keyword evidence="8" id="KW-1185">Reference proteome</keyword>
<dbReference type="Pfam" id="PF01652">
    <property type="entry name" value="IF4E"/>
    <property type="match status" value="1"/>
</dbReference>
<keyword evidence="2" id="KW-0810">Translation regulation</keyword>
<dbReference type="InterPro" id="IPR023398">
    <property type="entry name" value="TIF_eIF4e-like"/>
</dbReference>
<feature type="compositionally biased region" description="Low complexity" evidence="6">
    <location>
        <begin position="33"/>
        <end position="50"/>
    </location>
</feature>
<dbReference type="Gene3D" id="3.30.760.10">
    <property type="entry name" value="RNA Cap, Translation Initiation Factor Eif4e"/>
    <property type="match status" value="1"/>
</dbReference>
<dbReference type="EMBL" id="KB008029">
    <property type="protein sequence ID" value="ELR15487.1"/>
    <property type="molecule type" value="Genomic_DNA"/>
</dbReference>
<dbReference type="GO" id="GO:0016281">
    <property type="term" value="C:eukaryotic translation initiation factor 4F complex"/>
    <property type="evidence" value="ECO:0007669"/>
    <property type="project" value="TreeGrafter"/>
</dbReference>
<protein>
    <submittedName>
        <fullName evidence="7">Eukaryotic translation initiation factor 4E family</fullName>
    </submittedName>
</protein>
<evidence type="ECO:0000256" key="6">
    <source>
        <dbReference type="SAM" id="MobiDB-lite"/>
    </source>
</evidence>
<evidence type="ECO:0000313" key="7">
    <source>
        <dbReference type="EMBL" id="ELR15487.1"/>
    </source>
</evidence>
<dbReference type="InterPro" id="IPR001040">
    <property type="entry name" value="TIF_eIF_4E"/>
</dbReference>
<evidence type="ECO:0000256" key="3">
    <source>
        <dbReference type="ARBA" id="ARBA00022884"/>
    </source>
</evidence>
<dbReference type="GO" id="GO:0003743">
    <property type="term" value="F:translation initiation factor activity"/>
    <property type="evidence" value="ECO:0007669"/>
    <property type="project" value="UniProtKB-KW"/>
</dbReference>
<evidence type="ECO:0000256" key="5">
    <source>
        <dbReference type="RuleBase" id="RU004374"/>
    </source>
</evidence>
<keyword evidence="4 5" id="KW-0648">Protein biosynthesis</keyword>
<evidence type="ECO:0000313" key="8">
    <source>
        <dbReference type="Proteomes" id="UP000011083"/>
    </source>
</evidence>
<comment type="similarity">
    <text evidence="5">Belongs to the eukaryotic initiation factor 4E family.</text>
</comment>
<dbReference type="SUPFAM" id="SSF55418">
    <property type="entry name" value="eIF4e-like"/>
    <property type="match status" value="1"/>
</dbReference>
<sequence length="282" mass="31219">MFETSTSTYAGDFSNSNEFNSVAAPYNPYARAQQQQPQQLYTQQQQQQQQQHDDDGLSFVDLFDTRGRATDLLSSYVVEEVGQDGPLLLENGWAFWYDKYIGPGRTVEEYAAALHNLGGFGSVQDFWNYYNNLPSPMQLRPGNSMHLMKLGVVPLWEDAANVGGGSFSVRVPKHQTAKAWLYVLLAAIGEQFHPAMAASGDDVCGVSVSVRRGEDNVLTLWNRDARVFDLSSFFDRITQLVPNAGLSHPSYKPHFAESDLKVNVSTAPLVSSPPTSAAKFSH</sequence>
<dbReference type="GO" id="GO:0000340">
    <property type="term" value="F:RNA 7-methylguanosine cap binding"/>
    <property type="evidence" value="ECO:0007669"/>
    <property type="project" value="TreeGrafter"/>
</dbReference>
<dbReference type="PANTHER" id="PTHR11960">
    <property type="entry name" value="EUKARYOTIC TRANSLATION INITIATION FACTOR 4E RELATED"/>
    <property type="match status" value="1"/>
</dbReference>
<reference evidence="7 8" key="1">
    <citation type="journal article" date="2013" name="Genome Biol.">
        <title>Genome of Acanthamoeba castellanii highlights extensive lateral gene transfer and early evolution of tyrosine kinase signaling.</title>
        <authorList>
            <person name="Clarke M."/>
            <person name="Lohan A.J."/>
            <person name="Liu B."/>
            <person name="Lagkouvardos I."/>
            <person name="Roy S."/>
            <person name="Zafar N."/>
            <person name="Bertelli C."/>
            <person name="Schilde C."/>
            <person name="Kianianmomeni A."/>
            <person name="Burglin T.R."/>
            <person name="Frech C."/>
            <person name="Turcotte B."/>
            <person name="Kopec K.O."/>
            <person name="Synnott J.M."/>
            <person name="Choo C."/>
            <person name="Paponov I."/>
            <person name="Finkler A."/>
            <person name="Soon Heng Tan C."/>
            <person name="Hutchins A.P."/>
            <person name="Weinmeier T."/>
            <person name="Rattei T."/>
            <person name="Chu J.S."/>
            <person name="Gimenez G."/>
            <person name="Irimia M."/>
            <person name="Rigden D.J."/>
            <person name="Fitzpatrick D.A."/>
            <person name="Lorenzo-Morales J."/>
            <person name="Bateman A."/>
            <person name="Chiu C.H."/>
            <person name="Tang P."/>
            <person name="Hegemann P."/>
            <person name="Fromm H."/>
            <person name="Raoult D."/>
            <person name="Greub G."/>
            <person name="Miranda-Saavedra D."/>
            <person name="Chen N."/>
            <person name="Nash P."/>
            <person name="Ginger M.L."/>
            <person name="Horn M."/>
            <person name="Schaap P."/>
            <person name="Caler L."/>
            <person name="Loftus B."/>
        </authorList>
    </citation>
    <scope>NUCLEOTIDE SEQUENCE [LARGE SCALE GENOMIC DNA]</scope>
    <source>
        <strain evidence="7 8">Neff</strain>
    </source>
</reference>
<dbReference type="VEuPathDB" id="AmoebaDB:ACA1_000550"/>
<dbReference type="RefSeq" id="XP_004337500.1">
    <property type="nucleotide sequence ID" value="XM_004337452.1"/>
</dbReference>